<evidence type="ECO:0008006" key="3">
    <source>
        <dbReference type="Google" id="ProtNLM"/>
    </source>
</evidence>
<evidence type="ECO:0000313" key="1">
    <source>
        <dbReference type="EMBL" id="MDT1974921.1"/>
    </source>
</evidence>
<gene>
    <name evidence="1" type="ORF">MX635_11000</name>
</gene>
<reference evidence="1" key="1">
    <citation type="submission" date="2022-04" db="EMBL/GenBank/DDBJ databases">
        <title>Draft genome sequences of lactic acid bacteria (LAB) strains involved in meat spoilage.</title>
        <authorList>
            <person name="Palevich N."/>
        </authorList>
    </citation>
    <scope>NUCLEOTIDE SEQUENCE</scope>
    <source>
        <strain evidence="1">9-14</strain>
    </source>
</reference>
<dbReference type="Proteomes" id="UP001249945">
    <property type="component" value="Unassembled WGS sequence"/>
</dbReference>
<protein>
    <recommendedName>
        <fullName evidence="3">Zinc-finger domain-containing protein</fullName>
    </recommendedName>
</protein>
<sequence>MNLKQEIQKIMTFMKDRMGRKGVTKLVQDIETLKCYDSTRAMVSKNEPIVTCYECRKEIKNKKLAANIRETTFFQGKPSIKKRNFCSVGCEETWVIRKVDCSTQLLKSLECWSNGLSKETIKDELQSISS</sequence>
<proteinExistence type="predicted"/>
<evidence type="ECO:0000313" key="2">
    <source>
        <dbReference type="Proteomes" id="UP001249945"/>
    </source>
</evidence>
<dbReference type="RefSeq" id="WP_311780750.1">
    <property type="nucleotide sequence ID" value="NZ_JALRMQ010000008.1"/>
</dbReference>
<name>A0AAW8RFP1_CARDV</name>
<comment type="caution">
    <text evidence="1">The sequence shown here is derived from an EMBL/GenBank/DDBJ whole genome shotgun (WGS) entry which is preliminary data.</text>
</comment>
<dbReference type="EMBL" id="JALRMR010000014">
    <property type="protein sequence ID" value="MDT1974921.1"/>
    <property type="molecule type" value="Genomic_DNA"/>
</dbReference>
<accession>A0AAW8RFP1</accession>
<organism evidence="1 2">
    <name type="scientific">Carnobacterium divergens</name>
    <name type="common">Lactobacillus divergens</name>
    <dbReference type="NCBI Taxonomy" id="2748"/>
    <lineage>
        <taxon>Bacteria</taxon>
        <taxon>Bacillati</taxon>
        <taxon>Bacillota</taxon>
        <taxon>Bacilli</taxon>
        <taxon>Lactobacillales</taxon>
        <taxon>Carnobacteriaceae</taxon>
        <taxon>Carnobacterium</taxon>
    </lineage>
</organism>
<dbReference type="AlphaFoldDB" id="A0AAW8RFP1"/>